<keyword evidence="1" id="KW-1133">Transmembrane helix</keyword>
<dbReference type="EMBL" id="PFQB01000120">
    <property type="protein sequence ID" value="PJA12268.1"/>
    <property type="molecule type" value="Genomic_DNA"/>
</dbReference>
<name>A0A2M7W0Q0_9BACT</name>
<evidence type="ECO:0000313" key="4">
    <source>
        <dbReference type="Proteomes" id="UP000228952"/>
    </source>
</evidence>
<organism evidence="3 4">
    <name type="scientific">Candidatus Dojkabacteria bacterium CG_4_10_14_0_2_um_filter_Dojkabacteria_WS6_41_15</name>
    <dbReference type="NCBI Taxonomy" id="2014249"/>
    <lineage>
        <taxon>Bacteria</taxon>
        <taxon>Candidatus Dojkabacteria</taxon>
    </lineage>
</organism>
<feature type="signal peptide" evidence="2">
    <location>
        <begin position="1"/>
        <end position="31"/>
    </location>
</feature>
<dbReference type="Proteomes" id="UP000228952">
    <property type="component" value="Unassembled WGS sequence"/>
</dbReference>
<gene>
    <name evidence="3" type="ORF">COX64_04850</name>
</gene>
<protein>
    <submittedName>
        <fullName evidence="3">Uncharacterized protein</fullName>
    </submittedName>
</protein>
<keyword evidence="1" id="KW-0472">Membrane</keyword>
<reference evidence="4" key="1">
    <citation type="submission" date="2017-09" db="EMBL/GenBank/DDBJ databases">
        <title>Depth-based differentiation of microbial function through sediment-hosted aquifers and enrichment of novel symbionts in the deep terrestrial subsurface.</title>
        <authorList>
            <person name="Probst A.J."/>
            <person name="Ladd B."/>
            <person name="Jarett J.K."/>
            <person name="Geller-Mcgrath D.E."/>
            <person name="Sieber C.M.K."/>
            <person name="Emerson J.B."/>
            <person name="Anantharaman K."/>
            <person name="Thomas B.C."/>
            <person name="Malmstrom R."/>
            <person name="Stieglmeier M."/>
            <person name="Klingl A."/>
            <person name="Woyke T."/>
            <person name="Ryan C.M."/>
            <person name="Banfield J.F."/>
        </authorList>
    </citation>
    <scope>NUCLEOTIDE SEQUENCE [LARGE SCALE GENOMIC DNA]</scope>
</reference>
<feature type="chain" id="PRO_5014941607" evidence="2">
    <location>
        <begin position="32"/>
        <end position="219"/>
    </location>
</feature>
<feature type="transmembrane region" description="Helical" evidence="1">
    <location>
        <begin position="177"/>
        <end position="199"/>
    </location>
</feature>
<keyword evidence="1" id="KW-0812">Transmembrane</keyword>
<evidence type="ECO:0000313" key="3">
    <source>
        <dbReference type="EMBL" id="PJA12268.1"/>
    </source>
</evidence>
<keyword evidence="2" id="KW-0732">Signal</keyword>
<proteinExistence type="predicted"/>
<dbReference type="AlphaFoldDB" id="A0A2M7W0Q0"/>
<accession>A0A2M7W0Q0</accession>
<evidence type="ECO:0000256" key="2">
    <source>
        <dbReference type="SAM" id="SignalP"/>
    </source>
</evidence>
<comment type="caution">
    <text evidence="3">The sequence shown here is derived from an EMBL/GenBank/DDBJ whole genome shotgun (WGS) entry which is preliminary data.</text>
</comment>
<evidence type="ECO:0000256" key="1">
    <source>
        <dbReference type="SAM" id="Phobius"/>
    </source>
</evidence>
<sequence length="219" mass="24085">MRRKNNIILGVLFLFCGLIVLQSLTTSRAFAQTPTITPSSATTVIPSKTPTPSILPKDSILVSTATVGTQYPWNKLIPIKIIITPAYSGKMLQVKWQKQASLVGSPTILTIQNPQAGTPYTFSFTLSPHSTSYLRAVADIVLITNTTNYVSSQDIPLQLSKDKVVLPITGSYVSYQIGMYVTLAVFFLGVVPFSLYRIYLYISKVLIPKWLAARIKAPL</sequence>